<reference evidence="3" key="1">
    <citation type="journal article" date="2019" name="Int. J. Syst. Evol. Microbiol.">
        <title>The Global Catalogue of Microorganisms (GCM) 10K type strain sequencing project: providing services to taxonomists for standard genome sequencing and annotation.</title>
        <authorList>
            <consortium name="The Broad Institute Genomics Platform"/>
            <consortium name="The Broad Institute Genome Sequencing Center for Infectious Disease"/>
            <person name="Wu L."/>
            <person name="Ma J."/>
        </authorList>
    </citation>
    <scope>NUCLEOTIDE SEQUENCE [LARGE SCALE GENOMIC DNA]</scope>
    <source>
        <strain evidence="3">CGMCC 1.12922</strain>
    </source>
</reference>
<dbReference type="Pfam" id="PF20556">
    <property type="entry name" value="DUF6768"/>
    <property type="match status" value="1"/>
</dbReference>
<dbReference type="InterPro" id="IPR046659">
    <property type="entry name" value="DUF6768"/>
</dbReference>
<keyword evidence="1" id="KW-0472">Membrane</keyword>
<dbReference type="EMBL" id="BMGI01000005">
    <property type="protein sequence ID" value="GGD44221.1"/>
    <property type="molecule type" value="Genomic_DNA"/>
</dbReference>
<evidence type="ECO:0000313" key="2">
    <source>
        <dbReference type="EMBL" id="GGD44221.1"/>
    </source>
</evidence>
<protein>
    <submittedName>
        <fullName evidence="2">Uncharacterized protein</fullName>
    </submittedName>
</protein>
<name>A0ABQ1QTK0_9RHOB</name>
<keyword evidence="1" id="KW-1133">Transmembrane helix</keyword>
<organism evidence="2 3">
    <name type="scientific">Sinisalibacter lacisalsi</name>
    <dbReference type="NCBI Taxonomy" id="1526570"/>
    <lineage>
        <taxon>Bacteria</taxon>
        <taxon>Pseudomonadati</taxon>
        <taxon>Pseudomonadota</taxon>
        <taxon>Alphaproteobacteria</taxon>
        <taxon>Rhodobacterales</taxon>
        <taxon>Roseobacteraceae</taxon>
        <taxon>Sinisalibacter</taxon>
    </lineage>
</organism>
<dbReference type="Proteomes" id="UP000617355">
    <property type="component" value="Unassembled WGS sequence"/>
</dbReference>
<evidence type="ECO:0000256" key="1">
    <source>
        <dbReference type="SAM" id="Phobius"/>
    </source>
</evidence>
<feature type="transmembrane region" description="Helical" evidence="1">
    <location>
        <begin position="77"/>
        <end position="96"/>
    </location>
</feature>
<dbReference type="RefSeq" id="WP_188529266.1">
    <property type="nucleotide sequence ID" value="NZ_BMGI01000005.1"/>
</dbReference>
<accession>A0ABQ1QTK0</accession>
<proteinExistence type="predicted"/>
<keyword evidence="1" id="KW-0812">Transmembrane</keyword>
<comment type="caution">
    <text evidence="2">The sequence shown here is derived from an EMBL/GenBank/DDBJ whole genome shotgun (WGS) entry which is preliminary data.</text>
</comment>
<keyword evidence="3" id="KW-1185">Reference proteome</keyword>
<gene>
    <name evidence="2" type="ORF">GCM10011358_29990</name>
</gene>
<feature type="transmembrane region" description="Helical" evidence="1">
    <location>
        <begin position="45"/>
        <end position="65"/>
    </location>
</feature>
<evidence type="ECO:0000313" key="3">
    <source>
        <dbReference type="Proteomes" id="UP000617355"/>
    </source>
</evidence>
<sequence>MDKLDRMIAEALAEEDREIVEATNERGVFAELAAQLSGHNAWIKWITYLYIAVFAVLFFWAGWQFFAATDALVALKWGLGAVVAMLVVAVLKIYLLTEVQTDRVIRELKRVQLMLAAREK</sequence>